<evidence type="ECO:0000256" key="1">
    <source>
        <dbReference type="ARBA" id="ARBA00004239"/>
    </source>
</evidence>
<organism evidence="9 10">
    <name type="scientific">Phlebotomus papatasi</name>
    <name type="common">Sandfly</name>
    <dbReference type="NCBI Taxonomy" id="29031"/>
    <lineage>
        <taxon>Eukaryota</taxon>
        <taxon>Metazoa</taxon>
        <taxon>Ecdysozoa</taxon>
        <taxon>Arthropoda</taxon>
        <taxon>Hexapoda</taxon>
        <taxon>Insecta</taxon>
        <taxon>Pterygota</taxon>
        <taxon>Neoptera</taxon>
        <taxon>Endopterygota</taxon>
        <taxon>Diptera</taxon>
        <taxon>Nematocera</taxon>
        <taxon>Psychodoidea</taxon>
        <taxon>Psychodidae</taxon>
        <taxon>Phlebotomus</taxon>
        <taxon>Phlebotomus</taxon>
    </lineage>
</organism>
<dbReference type="SUPFAM" id="SSF50494">
    <property type="entry name" value="Trypsin-like serine proteases"/>
    <property type="match status" value="4"/>
</dbReference>
<dbReference type="Proteomes" id="UP000092462">
    <property type="component" value="Unassembled WGS sequence"/>
</dbReference>
<dbReference type="GO" id="GO:0005576">
    <property type="term" value="C:extracellular region"/>
    <property type="evidence" value="ECO:0007669"/>
    <property type="project" value="UniProtKB-SubCell"/>
</dbReference>
<protein>
    <recommendedName>
        <fullName evidence="8">Peptidase S1 domain-containing protein</fullName>
    </recommendedName>
</protein>
<feature type="domain" description="Peptidase S1" evidence="8">
    <location>
        <begin position="264"/>
        <end position="489"/>
    </location>
</feature>
<dbReference type="PANTHER" id="PTHR24276:SF91">
    <property type="entry name" value="AT26814P-RELATED"/>
    <property type="match status" value="1"/>
</dbReference>
<dbReference type="VEuPathDB" id="VectorBase:PPAI010331"/>
<feature type="domain" description="Peptidase S1" evidence="8">
    <location>
        <begin position="689"/>
        <end position="912"/>
    </location>
</feature>
<feature type="domain" description="Peptidase S1" evidence="8">
    <location>
        <begin position="15"/>
        <end position="240"/>
    </location>
</feature>
<keyword evidence="6" id="KW-1015">Disulfide bond</keyword>
<comment type="similarity">
    <text evidence="7">Belongs to the peptidase S1 family. CLIP subfamily.</text>
</comment>
<dbReference type="Gene3D" id="2.40.10.10">
    <property type="entry name" value="Trypsin-like serine proteases"/>
    <property type="match status" value="6"/>
</dbReference>
<evidence type="ECO:0000259" key="8">
    <source>
        <dbReference type="PROSITE" id="PS50240"/>
    </source>
</evidence>
<proteinExistence type="inferred from homology"/>
<reference evidence="9" key="1">
    <citation type="submission" date="2022-08" db="UniProtKB">
        <authorList>
            <consortium name="EnsemblMetazoa"/>
        </authorList>
    </citation>
    <scope>IDENTIFICATION</scope>
    <source>
        <strain evidence="9">Israel</strain>
    </source>
</reference>
<dbReference type="InterPro" id="IPR050430">
    <property type="entry name" value="Peptidase_S1"/>
</dbReference>
<dbReference type="SMART" id="SM00020">
    <property type="entry name" value="Tryp_SPc"/>
    <property type="match status" value="4"/>
</dbReference>
<dbReference type="PANTHER" id="PTHR24276">
    <property type="entry name" value="POLYSERASE-RELATED"/>
    <property type="match status" value="1"/>
</dbReference>
<dbReference type="EnsemblMetazoa" id="PPAI010331-RA">
    <property type="protein sequence ID" value="PPAI010331-PA"/>
    <property type="gene ID" value="PPAI010331"/>
</dbReference>
<dbReference type="PROSITE" id="PS00135">
    <property type="entry name" value="TRYPSIN_SER"/>
    <property type="match status" value="2"/>
</dbReference>
<dbReference type="GO" id="GO:0007586">
    <property type="term" value="P:digestion"/>
    <property type="evidence" value="ECO:0007669"/>
    <property type="project" value="UniProtKB-KW"/>
</dbReference>
<keyword evidence="10" id="KW-1185">Reference proteome</keyword>
<dbReference type="PRINTS" id="PR00722">
    <property type="entry name" value="CHYMOTRYPSIN"/>
</dbReference>
<evidence type="ECO:0000256" key="3">
    <source>
        <dbReference type="ARBA" id="ARBA00022757"/>
    </source>
</evidence>
<dbReference type="InterPro" id="IPR001254">
    <property type="entry name" value="Trypsin_dom"/>
</dbReference>
<evidence type="ECO:0000256" key="6">
    <source>
        <dbReference type="ARBA" id="ARBA00023157"/>
    </source>
</evidence>
<dbReference type="VEuPathDB" id="VectorBase:PPAPM1_007009"/>
<evidence type="ECO:0000313" key="9">
    <source>
        <dbReference type="EnsemblMetazoa" id="PPAI010331-PA"/>
    </source>
</evidence>
<dbReference type="GO" id="GO:0004252">
    <property type="term" value="F:serine-type endopeptidase activity"/>
    <property type="evidence" value="ECO:0007669"/>
    <property type="project" value="InterPro"/>
</dbReference>
<keyword evidence="3" id="KW-0222">Digestion</keyword>
<sequence>PQNHQKVTRHSENFIVGGQNAVPGQFPHAVSLRNTSNAHFCGGSIITDRWILSAAHCTMTRTPENTWIIVGALQLSTGGTNVYTNRIINHPDFYPLDEAGDISLLETRDTLIFSSTVYPINLNPQYIGPGVVTTVSGWGRTGTNDPFPDTLQWLNKNTITNEECYERLPVNDAHILQDNMICGLTPPGQGVCSGDSGGALFIGNTAIGIASWAIFPCGQEYPDVYTRISTYYNWLLVVINFVLLSSSEAPDNHQNINKNSENFIVGGQNAAPGQFPHAVSLRNTSNVHFCGGSIITDRWILSAAHCTMTRTPENTWIIVGALQLSTGGTNVYTNRIINHPDFYPLDEAGDISLLQTRDTLIFSSTVYPLDLSPQYIGPDVVATVCGWGRTGPNDPFPDTLQWLSKSTITNDECYERLPGIDAEILQDNMICTLTPPGQGMCSGDSGGVLFIGNTAIGITSWGIWPCGQEHPDVFTRISTYYNWLLLITKRMSVPKFFLVFLLPLIAECAVVPEVDPEGRIVGGYSAAPGQFPYQVSIQTVDEIHNCGGSIVSSSWILSSAYCAHDKEPGVTTAVVGSHLVSLGGVRYGLQNIVVHPDYNSRQFQHDIGMMKTDTLITFTDFIKPIKIATTEIGTGMCVGDTGSPLVANLDNVRYVQIGVVSWGVPCGANYPDVYTHVPINKLNYKDEYIVGGSNASRGQFPYQVSLRTLSSIHFCGGAIVGDFWILTAAHCISGRSATSVNAFVGSHLLTDSIRYALDDLVLHPQFNDNTMLNDVGLAKTRDQIVYSALIQPISVGSGYIGGAVIAIASGWGRTSENGPTPNTLQWVNLGTLTNDECKARLPPANADLIFDSTICTFTRTDEGICYGDAGGPLNLANSVIGIVSWGVRCAMSYPDVYTRVSSHRSWILQTMNISEVFGTWNSPANNAHEFIAQNQRRSRITHAGSSILPDSADIALSDGRRIDILAVPLDAFLIRHCDHWECLECTRHAAWVHLLTPTS</sequence>
<dbReference type="InterPro" id="IPR043504">
    <property type="entry name" value="Peptidase_S1_PA_chymotrypsin"/>
</dbReference>
<dbReference type="PROSITE" id="PS00134">
    <property type="entry name" value="TRYPSIN_HIS"/>
    <property type="match status" value="3"/>
</dbReference>
<keyword evidence="4" id="KW-0378">Hydrolase</keyword>
<evidence type="ECO:0000256" key="2">
    <source>
        <dbReference type="ARBA" id="ARBA00022670"/>
    </source>
</evidence>
<comment type="subcellular location">
    <subcellularLocation>
        <location evidence="1">Secreted</location>
        <location evidence="1">Extracellular space</location>
    </subcellularLocation>
</comment>
<feature type="domain" description="Peptidase S1" evidence="8">
    <location>
        <begin position="520"/>
        <end position="690"/>
    </location>
</feature>
<dbReference type="InterPro" id="IPR009003">
    <property type="entry name" value="Peptidase_S1_PA"/>
</dbReference>
<keyword evidence="5" id="KW-0720">Serine protease</keyword>
<dbReference type="InterPro" id="IPR033116">
    <property type="entry name" value="TRYPSIN_SER"/>
</dbReference>
<dbReference type="InterPro" id="IPR018114">
    <property type="entry name" value="TRYPSIN_HIS"/>
</dbReference>
<dbReference type="CDD" id="cd00190">
    <property type="entry name" value="Tryp_SPc"/>
    <property type="match status" value="4"/>
</dbReference>
<dbReference type="Pfam" id="PF00089">
    <property type="entry name" value="Trypsin"/>
    <property type="match status" value="5"/>
</dbReference>
<dbReference type="VEuPathDB" id="VectorBase:PPAPM1_003665"/>
<dbReference type="EMBL" id="AJVK01018120">
    <property type="status" value="NOT_ANNOTATED_CDS"/>
    <property type="molecule type" value="Genomic_DNA"/>
</dbReference>
<evidence type="ECO:0000313" key="10">
    <source>
        <dbReference type="Proteomes" id="UP000092462"/>
    </source>
</evidence>
<dbReference type="FunFam" id="2.40.10.10:FF:000068">
    <property type="entry name" value="transmembrane protease serine 2"/>
    <property type="match status" value="4"/>
</dbReference>
<evidence type="ECO:0000256" key="5">
    <source>
        <dbReference type="ARBA" id="ARBA00022825"/>
    </source>
</evidence>
<dbReference type="InterPro" id="IPR001314">
    <property type="entry name" value="Peptidase_S1A"/>
</dbReference>
<accession>A0A1B0DP95</accession>
<keyword evidence="2" id="KW-0645">Protease</keyword>
<dbReference type="FunFam" id="2.40.10.10:FF:000036">
    <property type="entry name" value="Trypsin beta"/>
    <property type="match status" value="3"/>
</dbReference>
<dbReference type="VEuPathDB" id="VectorBase:PPAPM1_000200"/>
<dbReference type="AlphaFoldDB" id="A0A1B0DP95"/>
<evidence type="ECO:0000256" key="4">
    <source>
        <dbReference type="ARBA" id="ARBA00022801"/>
    </source>
</evidence>
<dbReference type="VEuPathDB" id="VectorBase:PPAPM1_003257"/>
<name>A0A1B0DP95_PHLPP</name>
<dbReference type="PROSITE" id="PS50240">
    <property type="entry name" value="TRYPSIN_DOM"/>
    <property type="match status" value="4"/>
</dbReference>
<evidence type="ECO:0000256" key="7">
    <source>
        <dbReference type="ARBA" id="ARBA00024195"/>
    </source>
</evidence>
<dbReference type="GO" id="GO:0006508">
    <property type="term" value="P:proteolysis"/>
    <property type="evidence" value="ECO:0007669"/>
    <property type="project" value="UniProtKB-KW"/>
</dbReference>